<comment type="similarity">
    <text evidence="1">Belongs to the peptidase C40 family.</text>
</comment>
<evidence type="ECO:0000313" key="8">
    <source>
        <dbReference type="Proteomes" id="UP000664781"/>
    </source>
</evidence>
<dbReference type="Gene3D" id="3.90.1720.10">
    <property type="entry name" value="endopeptidase domain like (from Nostoc punctiforme)"/>
    <property type="match status" value="1"/>
</dbReference>
<evidence type="ECO:0000313" key="7">
    <source>
        <dbReference type="EMBL" id="MBO0652713.1"/>
    </source>
</evidence>
<dbReference type="SUPFAM" id="SSF54001">
    <property type="entry name" value="Cysteine proteinases"/>
    <property type="match status" value="1"/>
</dbReference>
<dbReference type="Pfam" id="PF00877">
    <property type="entry name" value="NLPC_P60"/>
    <property type="match status" value="1"/>
</dbReference>
<dbReference type="GO" id="GO:0006508">
    <property type="term" value="P:proteolysis"/>
    <property type="evidence" value="ECO:0007669"/>
    <property type="project" value="UniProtKB-KW"/>
</dbReference>
<dbReference type="CDD" id="cd13399">
    <property type="entry name" value="Slt35-like"/>
    <property type="match status" value="1"/>
</dbReference>
<keyword evidence="3" id="KW-0378">Hydrolase</keyword>
<dbReference type="Pfam" id="PF01464">
    <property type="entry name" value="SLT"/>
    <property type="match status" value="1"/>
</dbReference>
<reference evidence="7" key="1">
    <citation type="submission" date="2021-03" db="EMBL/GenBank/DDBJ databases">
        <title>Streptomyces strains.</title>
        <authorList>
            <person name="Lund M.B."/>
            <person name="Toerring T."/>
        </authorList>
    </citation>
    <scope>NUCLEOTIDE SEQUENCE</scope>
    <source>
        <strain evidence="7">JCM 4242</strain>
    </source>
</reference>
<dbReference type="SUPFAM" id="SSF53955">
    <property type="entry name" value="Lysozyme-like"/>
    <property type="match status" value="1"/>
</dbReference>
<evidence type="ECO:0000256" key="1">
    <source>
        <dbReference type="ARBA" id="ARBA00007074"/>
    </source>
</evidence>
<evidence type="ECO:0000256" key="5">
    <source>
        <dbReference type="SAM" id="MobiDB-lite"/>
    </source>
</evidence>
<dbReference type="GO" id="GO:0008234">
    <property type="term" value="F:cysteine-type peptidase activity"/>
    <property type="evidence" value="ECO:0007669"/>
    <property type="project" value="UniProtKB-KW"/>
</dbReference>
<keyword evidence="8" id="KW-1185">Reference proteome</keyword>
<dbReference type="PROSITE" id="PS51257">
    <property type="entry name" value="PROKAR_LIPOPROTEIN"/>
    <property type="match status" value="1"/>
</dbReference>
<comment type="caution">
    <text evidence="7">The sequence shown here is derived from an EMBL/GenBank/DDBJ whole genome shotgun (WGS) entry which is preliminary data.</text>
</comment>
<protein>
    <submittedName>
        <fullName evidence="7">Bifunctional lytic transglycosylase/C40 family peptidase</fullName>
    </submittedName>
</protein>
<evidence type="ECO:0000256" key="3">
    <source>
        <dbReference type="ARBA" id="ARBA00022801"/>
    </source>
</evidence>
<keyword evidence="4" id="KW-0788">Thiol protease</keyword>
<name>A0A939FLI3_9ACTN</name>
<dbReference type="InterPro" id="IPR008258">
    <property type="entry name" value="Transglycosylase_SLT_dom_1"/>
</dbReference>
<dbReference type="InterPro" id="IPR023346">
    <property type="entry name" value="Lysozyme-like_dom_sf"/>
</dbReference>
<proteinExistence type="inferred from homology"/>
<dbReference type="PROSITE" id="PS51935">
    <property type="entry name" value="NLPC_P60"/>
    <property type="match status" value="1"/>
</dbReference>
<evidence type="ECO:0000259" key="6">
    <source>
        <dbReference type="PROSITE" id="PS51935"/>
    </source>
</evidence>
<dbReference type="AlphaFoldDB" id="A0A939FLI3"/>
<dbReference type="Proteomes" id="UP000664781">
    <property type="component" value="Unassembled WGS sequence"/>
</dbReference>
<dbReference type="Gene3D" id="1.10.530.10">
    <property type="match status" value="1"/>
</dbReference>
<evidence type="ECO:0000256" key="2">
    <source>
        <dbReference type="ARBA" id="ARBA00022670"/>
    </source>
</evidence>
<sequence>MAFERGVVRMRLRRKARAGWAIVLSLVLAGCGVGGGGGGWGSVGGGLKDGSVPSQYVSWILKAGAICPQIPPAIIAAQIEAESSWKPDAVSPANAKGLSQFIPDTWRAYGVDGDGDGVANPFNPFDAIMSQGTYDCAIAKDLAPEIASGNVRGDIVAMTLAGYNAGPFRVTQFHGMPPYHETQSYVASILQSASKYQGSLSGGGNVPSSGVGGSIVAAARRALGLPYIWGGGGSHGPTGGGFDCSGLTQYAVFAGTGGRVEIPRTSQTQRGAGRSVPSTPEAMQPGDVIVINNDGNWGHVGLYIGRGQMMHAPRPGKTVEIVDLAPYWTQFPWDVRRMA</sequence>
<organism evidence="7 8">
    <name type="scientific">Streptomyces triculaminicus</name>
    <dbReference type="NCBI Taxonomy" id="2816232"/>
    <lineage>
        <taxon>Bacteria</taxon>
        <taxon>Bacillati</taxon>
        <taxon>Actinomycetota</taxon>
        <taxon>Actinomycetes</taxon>
        <taxon>Kitasatosporales</taxon>
        <taxon>Streptomycetaceae</taxon>
        <taxon>Streptomyces</taxon>
    </lineage>
</organism>
<dbReference type="PANTHER" id="PTHR47359">
    <property type="entry name" value="PEPTIDOGLYCAN DL-ENDOPEPTIDASE CWLO"/>
    <property type="match status" value="1"/>
</dbReference>
<dbReference type="InterPro" id="IPR038765">
    <property type="entry name" value="Papain-like_cys_pep_sf"/>
</dbReference>
<dbReference type="InterPro" id="IPR000064">
    <property type="entry name" value="NLP_P60_dom"/>
</dbReference>
<gene>
    <name evidence="7" type="ORF">J1792_07930</name>
</gene>
<evidence type="ECO:0000256" key="4">
    <source>
        <dbReference type="ARBA" id="ARBA00022807"/>
    </source>
</evidence>
<dbReference type="EMBL" id="JAFMOF010000001">
    <property type="protein sequence ID" value="MBO0652713.1"/>
    <property type="molecule type" value="Genomic_DNA"/>
</dbReference>
<accession>A0A939FLI3</accession>
<dbReference type="InterPro" id="IPR051794">
    <property type="entry name" value="PG_Endopeptidase_C40"/>
</dbReference>
<dbReference type="PANTHER" id="PTHR47359:SF3">
    <property type="entry name" value="NLP_P60 DOMAIN-CONTAINING PROTEIN-RELATED"/>
    <property type="match status" value="1"/>
</dbReference>
<feature type="domain" description="NlpC/P60" evidence="6">
    <location>
        <begin position="209"/>
        <end position="339"/>
    </location>
</feature>
<keyword evidence="2" id="KW-0645">Protease</keyword>
<dbReference type="RefSeq" id="WP_086567082.1">
    <property type="nucleotide sequence ID" value="NZ_JAFMOF010000001.1"/>
</dbReference>
<feature type="region of interest" description="Disordered" evidence="5">
    <location>
        <begin position="264"/>
        <end position="286"/>
    </location>
</feature>